<evidence type="ECO:0000313" key="4">
    <source>
        <dbReference type="Proteomes" id="UP000039046"/>
    </source>
</evidence>
<dbReference type="NCBIfam" id="TIGR04306">
    <property type="entry name" value="salvage_TenA"/>
    <property type="match status" value="1"/>
</dbReference>
<feature type="domain" description="Thiaminase-2/PQQC" evidence="1">
    <location>
        <begin position="317"/>
        <end position="521"/>
    </location>
</feature>
<dbReference type="GO" id="GO:0005829">
    <property type="term" value="C:cytosol"/>
    <property type="evidence" value="ECO:0007669"/>
    <property type="project" value="TreeGrafter"/>
</dbReference>
<dbReference type="GO" id="GO:0009228">
    <property type="term" value="P:thiamine biosynthetic process"/>
    <property type="evidence" value="ECO:0007669"/>
    <property type="project" value="InterPro"/>
</dbReference>
<dbReference type="Gene3D" id="3.40.1190.20">
    <property type="match status" value="1"/>
</dbReference>
<dbReference type="Pfam" id="PF03070">
    <property type="entry name" value="TENA_THI-4"/>
    <property type="match status" value="1"/>
</dbReference>
<dbReference type="PANTHER" id="PTHR20858:SF17">
    <property type="entry name" value="HYDROXYMETHYLPYRIMIDINE_PHOSPHOMETHYLPYRIMIDINE KINASE THI20-RELATED"/>
    <property type="match status" value="1"/>
</dbReference>
<dbReference type="InterPro" id="IPR016084">
    <property type="entry name" value="Haem_Oase-like_multi-hlx"/>
</dbReference>
<dbReference type="CDD" id="cd19367">
    <property type="entry name" value="TenA_C_ScTHI20-like"/>
    <property type="match status" value="1"/>
</dbReference>
<dbReference type="PANTHER" id="PTHR20858">
    <property type="entry name" value="PHOSPHOMETHYLPYRIMIDINE KINASE"/>
    <property type="match status" value="1"/>
</dbReference>
<feature type="domain" description="Pyridoxamine kinase/Phosphomethylpyrimidine kinase" evidence="2">
    <location>
        <begin position="28"/>
        <end position="292"/>
    </location>
</feature>
<dbReference type="InterPro" id="IPR004305">
    <property type="entry name" value="Thiaminase-2/PQQC"/>
</dbReference>
<dbReference type="CDD" id="cd01169">
    <property type="entry name" value="HMPP_kinase"/>
    <property type="match status" value="1"/>
</dbReference>
<organism evidence="3 4">
    <name type="scientific">[Torrubiella] hemipterigena</name>
    <dbReference type="NCBI Taxonomy" id="1531966"/>
    <lineage>
        <taxon>Eukaryota</taxon>
        <taxon>Fungi</taxon>
        <taxon>Dikarya</taxon>
        <taxon>Ascomycota</taxon>
        <taxon>Pezizomycotina</taxon>
        <taxon>Sordariomycetes</taxon>
        <taxon>Hypocreomycetidae</taxon>
        <taxon>Hypocreales</taxon>
        <taxon>Clavicipitaceae</taxon>
        <taxon>Clavicipitaceae incertae sedis</taxon>
        <taxon>'Torrubiella' clade</taxon>
    </lineage>
</organism>
<evidence type="ECO:0000259" key="2">
    <source>
        <dbReference type="Pfam" id="PF08543"/>
    </source>
</evidence>
<dbReference type="AlphaFoldDB" id="A0A0A1T725"/>
<dbReference type="InterPro" id="IPR027574">
    <property type="entry name" value="Thiaminase_II"/>
</dbReference>
<dbReference type="GO" id="GO:0050334">
    <property type="term" value="F:thiaminase activity"/>
    <property type="evidence" value="ECO:0007669"/>
    <property type="project" value="InterPro"/>
</dbReference>
<dbReference type="NCBIfam" id="TIGR00097">
    <property type="entry name" value="HMP-P_kinase"/>
    <property type="match status" value="1"/>
</dbReference>
<dbReference type="EMBL" id="CDHN01000003">
    <property type="protein sequence ID" value="CEJ90594.1"/>
    <property type="molecule type" value="Genomic_DNA"/>
</dbReference>
<gene>
    <name evidence="3" type="ORF">VHEMI06367</name>
</gene>
<dbReference type="GO" id="GO:0008972">
    <property type="term" value="F:phosphomethylpyrimidine kinase activity"/>
    <property type="evidence" value="ECO:0007669"/>
    <property type="project" value="InterPro"/>
</dbReference>
<dbReference type="InterPro" id="IPR004399">
    <property type="entry name" value="HMP/HMP-P_kinase_dom"/>
</dbReference>
<sequence>MPSIISPTTASQKTMTTMGKVLVVAGSDPSGGAGLEADQKVLAAHKCYAMTATTALTVQNTKGVTGVHIVPADFVASQIEAVAADIDIDVLKTGMLGSEETIIALAEKIVKLSMPIVVVDPVMVSTSGSQLLPQSAVQTLSTHLLPQTTLLTPNIPEAILILKQNGRPVPEIKSVADMEAIGRELQKLGPKWVLVKGGHVPLKSDLTAAETDADRVFVVDVLVGPEDLVVKIQASWQESTSTHGTGCSLASAISANLSNKMDVPSAVRSACRYVEAGIKTAPRIGQGNGPLNHFHSISSLPFSPGYFMEYLLSRADVCKVWDEFVYHPFVMGLGNGSLPLDSFKGYIIQDYLYLVHFSRANALAAYKSTNIKDIARSTEIVNHIAREMDLHIGYCKTFGISEAEIAATTELQACTAYTRYVLDIGMSQDWLALQMALAPCLLGYGAVAQMLLAHKDTVKDSKSNIYWAWIENYAAEDYTEAVRLGSELIETHIRTCSPARVEELIQIFIHATRMEIGFWEMFPAIQSQI</sequence>
<dbReference type="Gene3D" id="1.20.910.10">
    <property type="entry name" value="Heme oxygenase-like"/>
    <property type="match status" value="1"/>
</dbReference>
<reference evidence="3 4" key="1">
    <citation type="journal article" date="2015" name="Genome Announc.">
        <title>Draft Genome Sequence and Gene Annotation of the Entomopathogenic Fungus Verticillium hemipterigenum.</title>
        <authorList>
            <person name="Horn F."/>
            <person name="Habel A."/>
            <person name="Scharf D.H."/>
            <person name="Dworschak J."/>
            <person name="Brakhage A.A."/>
            <person name="Guthke R."/>
            <person name="Hertweck C."/>
            <person name="Linde J."/>
        </authorList>
    </citation>
    <scope>NUCLEOTIDE SEQUENCE [LARGE SCALE GENOMIC DNA]</scope>
</reference>
<name>A0A0A1T725_9HYPO</name>
<dbReference type="OrthoDB" id="10028886at2759"/>
<dbReference type="HOGENOM" id="CLU_020520_2_1_1"/>
<dbReference type="SUPFAM" id="SSF53613">
    <property type="entry name" value="Ribokinase-like"/>
    <property type="match status" value="1"/>
</dbReference>
<evidence type="ECO:0000313" key="3">
    <source>
        <dbReference type="EMBL" id="CEJ90594.1"/>
    </source>
</evidence>
<dbReference type="Pfam" id="PF08543">
    <property type="entry name" value="Phos_pyr_kin"/>
    <property type="match status" value="1"/>
</dbReference>
<evidence type="ECO:0000259" key="1">
    <source>
        <dbReference type="Pfam" id="PF03070"/>
    </source>
</evidence>
<protein>
    <submittedName>
        <fullName evidence="3">Putative Thiamin biosynthesis protein (Thi-4)</fullName>
    </submittedName>
</protein>
<dbReference type="InterPro" id="IPR029056">
    <property type="entry name" value="Ribokinase-like"/>
</dbReference>
<dbReference type="SUPFAM" id="SSF48613">
    <property type="entry name" value="Heme oxygenase-like"/>
    <property type="match status" value="1"/>
</dbReference>
<accession>A0A0A1T725</accession>
<proteinExistence type="predicted"/>
<dbReference type="InterPro" id="IPR013749">
    <property type="entry name" value="PM/HMP-P_kinase-1"/>
</dbReference>
<dbReference type="FunFam" id="1.20.910.10:FF:000003">
    <property type="entry name" value="Hydroxymethylpyrimidine/phosphomethylpyrimidine kinase THI20"/>
    <property type="match status" value="1"/>
</dbReference>
<dbReference type="STRING" id="1531966.A0A0A1T725"/>
<dbReference type="Proteomes" id="UP000039046">
    <property type="component" value="Unassembled WGS sequence"/>
</dbReference>
<keyword evidence="4" id="KW-1185">Reference proteome</keyword>
<dbReference type="GO" id="GO:0008902">
    <property type="term" value="F:hydroxymethylpyrimidine kinase activity"/>
    <property type="evidence" value="ECO:0007669"/>
    <property type="project" value="TreeGrafter"/>
</dbReference>
<dbReference type="FunFam" id="3.40.1190.20:FF:000034">
    <property type="entry name" value="Putative hydroxymethylpyrimidine/ phosphomethylpyrimidine kinase 2"/>
    <property type="match status" value="1"/>
</dbReference>